<evidence type="ECO:0000256" key="5">
    <source>
        <dbReference type="ARBA" id="ARBA00022792"/>
    </source>
</evidence>
<evidence type="ECO:0000256" key="8">
    <source>
        <dbReference type="ARBA" id="ARBA00023128"/>
    </source>
</evidence>
<keyword evidence="12" id="KW-1185">Reference proteome</keyword>
<evidence type="ECO:0000256" key="9">
    <source>
        <dbReference type="ARBA" id="ARBA00023136"/>
    </source>
</evidence>
<keyword evidence="3" id="KW-0813">Transport</keyword>
<comment type="similarity">
    <text evidence="2">Belongs to the CybS family.</text>
</comment>
<evidence type="ECO:0000313" key="12">
    <source>
        <dbReference type="Proteomes" id="UP000887581"/>
    </source>
</evidence>
<keyword evidence="8" id="KW-0496">Mitochondrion</keyword>
<dbReference type="AlphaFoldDB" id="A0A915Q7E4"/>
<keyword evidence="4" id="KW-0812">Transmembrane</keyword>
<evidence type="ECO:0000256" key="4">
    <source>
        <dbReference type="ARBA" id="ARBA00022692"/>
    </source>
</evidence>
<reference evidence="13" key="1">
    <citation type="submission" date="2022-11" db="UniProtKB">
        <authorList>
            <consortium name="WormBaseParasite"/>
        </authorList>
    </citation>
    <scope>IDENTIFICATION</scope>
</reference>
<dbReference type="WBParaSite" id="sdigi.contig81.g3865.t1">
    <property type="protein sequence ID" value="sdigi.contig81.g3865.t1"/>
    <property type="gene ID" value="sdigi.contig81.g3865"/>
</dbReference>
<dbReference type="PANTHER" id="PTHR13337">
    <property type="entry name" value="SUCCINATE DEHYDROGENASE"/>
    <property type="match status" value="1"/>
</dbReference>
<dbReference type="GO" id="GO:0005743">
    <property type="term" value="C:mitochondrial inner membrane"/>
    <property type="evidence" value="ECO:0007669"/>
    <property type="project" value="UniProtKB-SubCell"/>
</dbReference>
<keyword evidence="6" id="KW-0809">Transit peptide</keyword>
<name>A0A915Q7E4_9BILA</name>
<evidence type="ECO:0000256" key="2">
    <source>
        <dbReference type="ARBA" id="ARBA00007294"/>
    </source>
</evidence>
<dbReference type="GO" id="GO:0048039">
    <property type="term" value="F:ubiquinone binding"/>
    <property type="evidence" value="ECO:0007669"/>
    <property type="project" value="TreeGrafter"/>
</dbReference>
<evidence type="ECO:0000256" key="10">
    <source>
        <dbReference type="PIRSR" id="PIRSR607992-1"/>
    </source>
</evidence>
<dbReference type="PANTHER" id="PTHR13337:SF2">
    <property type="entry name" value="SUCCINATE DEHYDROGENASE [UBIQUINONE] CYTOCHROME B SMALL SUBUNIT, MITOCHONDRIAL"/>
    <property type="match status" value="1"/>
</dbReference>
<keyword evidence="11" id="KW-0408">Iron</keyword>
<dbReference type="Proteomes" id="UP000887581">
    <property type="component" value="Unplaced"/>
</dbReference>
<dbReference type="GO" id="GO:0006099">
    <property type="term" value="P:tricarboxylic acid cycle"/>
    <property type="evidence" value="ECO:0007669"/>
    <property type="project" value="TreeGrafter"/>
</dbReference>
<dbReference type="GO" id="GO:0006121">
    <property type="term" value="P:mitochondrial electron transport, succinate to ubiquinone"/>
    <property type="evidence" value="ECO:0007669"/>
    <property type="project" value="TreeGrafter"/>
</dbReference>
<feature type="binding site" evidence="10">
    <location>
        <position position="159"/>
    </location>
    <ligand>
        <name>a ubiquinone</name>
        <dbReference type="ChEBI" id="CHEBI:16389"/>
        <note>ligand shared with IP/SDHB</note>
    </ligand>
</feature>
<organism evidence="12 13">
    <name type="scientific">Setaria digitata</name>
    <dbReference type="NCBI Taxonomy" id="48799"/>
    <lineage>
        <taxon>Eukaryota</taxon>
        <taxon>Metazoa</taxon>
        <taxon>Ecdysozoa</taxon>
        <taxon>Nematoda</taxon>
        <taxon>Chromadorea</taxon>
        <taxon>Rhabditida</taxon>
        <taxon>Spirurina</taxon>
        <taxon>Spiruromorpha</taxon>
        <taxon>Filarioidea</taxon>
        <taxon>Setariidae</taxon>
        <taxon>Setaria</taxon>
    </lineage>
</organism>
<evidence type="ECO:0000256" key="7">
    <source>
        <dbReference type="ARBA" id="ARBA00022989"/>
    </source>
</evidence>
<feature type="binding site" description="axial binding residue" evidence="11">
    <location>
        <position position="106"/>
    </location>
    <ligand>
        <name>heme b</name>
        <dbReference type="ChEBI" id="CHEBI:60344"/>
        <note>ligand shared with SDHC</note>
    </ligand>
    <ligandPart>
        <name>Fe</name>
        <dbReference type="ChEBI" id="CHEBI:18248"/>
    </ligandPart>
</feature>
<keyword evidence="9" id="KW-0472">Membrane</keyword>
<proteinExistence type="inferred from homology"/>
<evidence type="ECO:0000256" key="11">
    <source>
        <dbReference type="PIRSR" id="PIRSR607992-2"/>
    </source>
</evidence>
<accession>A0A915Q7E4</accession>
<keyword evidence="5" id="KW-0999">Mitochondrion inner membrane</keyword>
<dbReference type="Gene3D" id="1.20.1300.10">
    <property type="entry name" value="Fumarate reductase/succinate dehydrogenase, transmembrane subunit"/>
    <property type="match status" value="2"/>
</dbReference>
<dbReference type="GO" id="GO:0020037">
    <property type="term" value="F:heme binding"/>
    <property type="evidence" value="ECO:0007669"/>
    <property type="project" value="TreeGrafter"/>
</dbReference>
<evidence type="ECO:0000256" key="1">
    <source>
        <dbReference type="ARBA" id="ARBA00004448"/>
    </source>
</evidence>
<dbReference type="GO" id="GO:0046872">
    <property type="term" value="F:metal ion binding"/>
    <property type="evidence" value="ECO:0007669"/>
    <property type="project" value="UniProtKB-KW"/>
</dbReference>
<dbReference type="Pfam" id="PF05328">
    <property type="entry name" value="CybS"/>
    <property type="match status" value="1"/>
</dbReference>
<dbReference type="InterPro" id="IPR034804">
    <property type="entry name" value="SQR/QFR_C/D"/>
</dbReference>
<dbReference type="InterPro" id="IPR007992">
    <property type="entry name" value="CybS"/>
</dbReference>
<keyword evidence="11" id="KW-0479">Metal-binding</keyword>
<protein>
    <submittedName>
        <fullName evidence="13">Succinate dehydrogenase [ubiquinone] cytochrome b small subunit</fullName>
    </submittedName>
</protein>
<sequence length="438" mass="48731">MSLRPSRDFRLHLSCRMLSATSRLVSGKARFVYPLLVQRSVAGVVRGPPQFDPVAARKTFKETHDHSTMFKIEKYFSIAMLPLLPTSYFIHGFAMDTALAVAITLHVHWGLHGVLSIQPALCSRQHIDPDLKEKKACSSKKRAANVLTELCIKLHWKDYGRPYVLGPALAKFVQGPFAYILSICLLAGLLHFNSYDVGITKAFELDLKKLERDRSSGISTVPKSVLLATNCSLCFGAVHLNKFMSGCRRYGSVESKTLKEFYGVMCSRNSTYCGLNLCCCSSTNCYDELREHFLGSIYQSEKGVTCDVYRQQWIGNSRRKGLNKSFYPTSEEWYKRSSCAACGSRVDEEGVEMTCIEEDVHEVCRGMDLFVGGAVVCAANGDCCCQGEHCSEDLRNFYSGRQKMLGTPRVFVTLSSSYSSTLSSLIIAIPLLGAVLVH</sequence>
<evidence type="ECO:0000256" key="6">
    <source>
        <dbReference type="ARBA" id="ARBA00022946"/>
    </source>
</evidence>
<comment type="subcellular location">
    <subcellularLocation>
        <location evidence="1">Mitochondrion inner membrane</location>
        <topology evidence="1">Multi-pass membrane protein</topology>
    </subcellularLocation>
</comment>
<keyword evidence="7" id="KW-1133">Transmembrane helix</keyword>
<evidence type="ECO:0000256" key="3">
    <source>
        <dbReference type="ARBA" id="ARBA00022448"/>
    </source>
</evidence>
<evidence type="ECO:0000313" key="13">
    <source>
        <dbReference type="WBParaSite" id="sdigi.contig81.g3865.t1"/>
    </source>
</evidence>